<keyword evidence="1" id="KW-0812">Transmembrane</keyword>
<evidence type="ECO:0000313" key="2">
    <source>
        <dbReference type="EMBL" id="BAR72487.1"/>
    </source>
</evidence>
<keyword evidence="1" id="KW-0472">Membrane</keyword>
<organismHost>
    <name type="scientific">Syncerus caffer</name>
    <name type="common">African buffalo</name>
    <dbReference type="NCBI Taxonomy" id="9970"/>
</organismHost>
<evidence type="ECO:0000256" key="1">
    <source>
        <dbReference type="SAM" id="Phobius"/>
    </source>
</evidence>
<feature type="transmembrane region" description="Helical" evidence="1">
    <location>
        <begin position="12"/>
        <end position="32"/>
    </location>
</feature>
<sequence length="135" mass="16120">KASSRRVIRGNKCTLIGFLNCICATGIFWYYLFYLIFYRCRKIPGFTTFSYPPLLPTNEEFFMIIIFQLWSTNLIIMFILCKIMMGLKGKFIFTLWTFDLMSFYRMKLSTIHRNIVNFLQMNLIDLQGNYGDLEH</sequence>
<reference evidence="2" key="1">
    <citation type="submission" date="2014-12" db="EMBL/GenBank/DDBJ databases">
        <title>molecular characterization of BEF in KSA.</title>
        <authorList>
            <person name="Zaghawa A.A."/>
            <person name="Fadhel H."/>
            <person name="Elsify A."/>
        </authorList>
    </citation>
    <scope>NUCLEOTIDE SEQUENCE</scope>
    <source>
        <strain evidence="2">Seq m6</strain>
    </source>
</reference>
<protein>
    <submittedName>
        <fullName evidence="2">Glycoprotein</fullName>
    </submittedName>
</protein>
<keyword evidence="1" id="KW-1133">Transmembrane helix</keyword>
<accession>A0A0F7R6G8</accession>
<proteinExistence type="predicted"/>
<organismHost>
    <name type="scientific">Bubalus bubalis</name>
    <name type="common">Domestic water buffalo</name>
    <dbReference type="NCBI Taxonomy" id="89462"/>
</organismHost>
<name>A0A0F7R6G8_BEFV</name>
<gene>
    <name evidence="2" type="primary">G</name>
</gene>
<organismHost>
    <name type="scientific">Bos taurus</name>
    <name type="common">Bovine</name>
    <dbReference type="NCBI Taxonomy" id="9913"/>
</organismHost>
<feature type="non-terminal residue" evidence="2">
    <location>
        <position position="135"/>
    </location>
</feature>
<organism evidence="2">
    <name type="scientific">Bovine ephemeral fever virus</name>
    <name type="common">BEFV</name>
    <dbReference type="NCBI Taxonomy" id="11303"/>
    <lineage>
        <taxon>Viruses</taxon>
        <taxon>Riboviria</taxon>
        <taxon>Orthornavirae</taxon>
        <taxon>Negarnaviricota</taxon>
        <taxon>Haploviricotina</taxon>
        <taxon>Monjiviricetes</taxon>
        <taxon>Mononegavirales</taxon>
        <taxon>Rhabdoviridae</taxon>
        <taxon>Alpharhabdovirinae</taxon>
        <taxon>Ephemerovirus</taxon>
        <taxon>Ephemerovirus febris</taxon>
    </lineage>
</organism>
<feature type="transmembrane region" description="Helical" evidence="1">
    <location>
        <begin position="61"/>
        <end position="81"/>
    </location>
</feature>
<dbReference type="EMBL" id="LC017744">
    <property type="protein sequence ID" value="BAR72487.1"/>
    <property type="molecule type" value="Viral_cRNA"/>
</dbReference>
<organismHost>
    <name type="scientific">Culicoides</name>
    <dbReference type="NCBI Taxonomy" id="58271"/>
</organismHost>
<feature type="non-terminal residue" evidence="2">
    <location>
        <position position="1"/>
    </location>
</feature>